<dbReference type="AlphaFoldDB" id="A0A7X1FVH2"/>
<dbReference type="InterPro" id="IPR008000">
    <property type="entry name" value="Rham/fucose_mutarotase"/>
</dbReference>
<dbReference type="Proteomes" id="UP000551327">
    <property type="component" value="Unassembled WGS sequence"/>
</dbReference>
<name>A0A7X1FVH2_9SPHN</name>
<accession>A0A7X1FVH2</accession>
<dbReference type="SUPFAM" id="SSF54909">
    <property type="entry name" value="Dimeric alpha+beta barrel"/>
    <property type="match status" value="1"/>
</dbReference>
<protein>
    <submittedName>
        <fullName evidence="2">L-rhamnose mutarotase</fullName>
    </submittedName>
</protein>
<comment type="caution">
    <text evidence="2">The sequence shown here is derived from an EMBL/GenBank/DDBJ whole genome shotgun (WGS) entry which is preliminary data.</text>
</comment>
<dbReference type="RefSeq" id="WP_185677518.1">
    <property type="nucleotide sequence ID" value="NZ_JACLAX010000001.1"/>
</dbReference>
<sequence length="108" mass="12344">MAVHAFRMQLKPGTIAEYRRRHDAIWPDLAALLRAAGISDYRIFVDPQSHALFACLTVAEPDRRGGLAHAPVMQRWWDHMADLMEVDPAGTPPNRPREWPLEPVFHLP</sequence>
<evidence type="ECO:0000256" key="1">
    <source>
        <dbReference type="SAM" id="MobiDB-lite"/>
    </source>
</evidence>
<reference evidence="2 3" key="1">
    <citation type="submission" date="2020-08" db="EMBL/GenBank/DDBJ databases">
        <title>The genome sequence of type strain Novosphingobium piscinae KCTC 42194.</title>
        <authorList>
            <person name="Liu Y."/>
        </authorList>
    </citation>
    <scope>NUCLEOTIDE SEQUENCE [LARGE SCALE GENOMIC DNA]</scope>
    <source>
        <strain evidence="2 3">KCTC 42194</strain>
    </source>
</reference>
<dbReference type="Gene3D" id="3.30.70.100">
    <property type="match status" value="1"/>
</dbReference>
<dbReference type="InterPro" id="IPR011008">
    <property type="entry name" value="Dimeric_a/b-barrel"/>
</dbReference>
<dbReference type="EMBL" id="JACLAX010000001">
    <property type="protein sequence ID" value="MBC2667629.1"/>
    <property type="molecule type" value="Genomic_DNA"/>
</dbReference>
<dbReference type="PANTHER" id="PTHR34389">
    <property type="entry name" value="L-RHAMNOSE MUTAROTASE"/>
    <property type="match status" value="1"/>
</dbReference>
<organism evidence="2 3">
    <name type="scientific">Novosphingobium piscinae</name>
    <dbReference type="NCBI Taxonomy" id="1507448"/>
    <lineage>
        <taxon>Bacteria</taxon>
        <taxon>Pseudomonadati</taxon>
        <taxon>Pseudomonadota</taxon>
        <taxon>Alphaproteobacteria</taxon>
        <taxon>Sphingomonadales</taxon>
        <taxon>Sphingomonadaceae</taxon>
        <taxon>Novosphingobium</taxon>
    </lineage>
</organism>
<dbReference type="Pfam" id="PF05336">
    <property type="entry name" value="rhaM"/>
    <property type="match status" value="1"/>
</dbReference>
<keyword evidence="3" id="KW-1185">Reference proteome</keyword>
<feature type="region of interest" description="Disordered" evidence="1">
    <location>
        <begin position="88"/>
        <end position="108"/>
    </location>
</feature>
<gene>
    <name evidence="2" type="ORF">H7F53_00550</name>
</gene>
<dbReference type="GO" id="GO:0016857">
    <property type="term" value="F:racemase and epimerase activity, acting on carbohydrates and derivatives"/>
    <property type="evidence" value="ECO:0007669"/>
    <property type="project" value="InterPro"/>
</dbReference>
<dbReference type="GO" id="GO:0019301">
    <property type="term" value="P:rhamnose catabolic process"/>
    <property type="evidence" value="ECO:0007669"/>
    <property type="project" value="TreeGrafter"/>
</dbReference>
<evidence type="ECO:0000313" key="3">
    <source>
        <dbReference type="Proteomes" id="UP000551327"/>
    </source>
</evidence>
<evidence type="ECO:0000313" key="2">
    <source>
        <dbReference type="EMBL" id="MBC2667629.1"/>
    </source>
</evidence>
<proteinExistence type="predicted"/>
<dbReference type="PANTHER" id="PTHR34389:SF2">
    <property type="entry name" value="L-RHAMNOSE MUTAROTASE"/>
    <property type="match status" value="1"/>
</dbReference>